<evidence type="ECO:0000256" key="2">
    <source>
        <dbReference type="ARBA" id="ARBA00023002"/>
    </source>
</evidence>
<sequence>MSITVLKDKHIVIIGGSSGIGLATAKQAIEQGAHVIIAGRSEEKLKAAQEYINNNRLQTYVLDNQNKKQLQNFFKKVGNIDHLFTPGASYTLGPITAADEIAESSFIGKFWPQYYAVKYAIPFLSNYGSIVLMSGAFSQRPLKGAPAYGACNGAIESLGKALAVELAPIRVNVVSPGTIQRENEQNEKRLAAYEDYKSLSLVQRPGHNDEIAHTVLYLMQNSFTTGNLLFPDGGYTYH</sequence>
<dbReference type="InterPro" id="IPR036291">
    <property type="entry name" value="NAD(P)-bd_dom_sf"/>
</dbReference>
<proteinExistence type="inferred from homology"/>
<dbReference type="PANTHER" id="PTHR43477:SF1">
    <property type="entry name" value="DIHYDROANTICAPSIN 7-DEHYDROGENASE"/>
    <property type="match status" value="1"/>
</dbReference>
<dbReference type="GO" id="GO:0016491">
    <property type="term" value="F:oxidoreductase activity"/>
    <property type="evidence" value="ECO:0007669"/>
    <property type="project" value="UniProtKB-KW"/>
</dbReference>
<dbReference type="AlphaFoldDB" id="C2XUI7"/>
<dbReference type="HOGENOM" id="CLU_010194_1_2_9"/>
<dbReference type="RefSeq" id="WP_002065585.1">
    <property type="nucleotide sequence ID" value="NZ_CM000737.1"/>
</dbReference>
<dbReference type="EMBL" id="ACMP01000070">
    <property type="protein sequence ID" value="EEL70661.1"/>
    <property type="molecule type" value="Genomic_DNA"/>
</dbReference>
<comment type="caution">
    <text evidence="3">The sequence shown here is derived from an EMBL/GenBank/DDBJ whole genome shotgun (WGS) entry which is preliminary data.</text>
</comment>
<evidence type="ECO:0000313" key="3">
    <source>
        <dbReference type="EMBL" id="EEL70661.1"/>
    </source>
</evidence>
<name>C2XUI7_BACMY</name>
<accession>C2XUI7</accession>
<keyword evidence="2" id="KW-0560">Oxidoreductase</keyword>
<gene>
    <name evidence="3" type="ORF">bcere0026_23580</name>
</gene>
<dbReference type="Gene3D" id="3.40.50.720">
    <property type="entry name" value="NAD(P)-binding Rossmann-like Domain"/>
    <property type="match status" value="1"/>
</dbReference>
<reference evidence="3" key="1">
    <citation type="journal article" date="2012" name="Genome Res.">
        <title>Genomic characterization of the Bacillus cereus sensu lato species: Backdrop to the evolution of Bacillus anthracis.</title>
        <authorList>
            <person name="Zwick M.E."/>
            <person name="Joseph S.J."/>
            <person name="Didelot X."/>
            <person name="Chen P.E."/>
            <person name="Bishop-Lilly K.A."/>
            <person name="Stewart A.C."/>
            <person name="Willner K."/>
            <person name="Nolan N."/>
            <person name="Lentz S."/>
            <person name="Thomason M.K."/>
            <person name="Sozhamannan S."/>
            <person name="Mateczun A.J."/>
            <person name="Du L."/>
            <person name="Read T.D."/>
        </authorList>
    </citation>
    <scope>NUCLEOTIDE SEQUENCE [LARGE SCALE GENOMIC DNA]</scope>
    <source>
        <strain evidence="3">AH603</strain>
    </source>
</reference>
<dbReference type="InterPro" id="IPR051122">
    <property type="entry name" value="SDR_DHRS6-like"/>
</dbReference>
<dbReference type="PRINTS" id="PR00081">
    <property type="entry name" value="GDHRDH"/>
</dbReference>
<comment type="similarity">
    <text evidence="1">Belongs to the short-chain dehydrogenases/reductases (SDR) family.</text>
</comment>
<dbReference type="Pfam" id="PF13561">
    <property type="entry name" value="adh_short_C2"/>
    <property type="match status" value="1"/>
</dbReference>
<evidence type="ECO:0000256" key="1">
    <source>
        <dbReference type="ARBA" id="ARBA00006484"/>
    </source>
</evidence>
<dbReference type="Proteomes" id="UP000001753">
    <property type="component" value="Chromosome"/>
</dbReference>
<dbReference type="PANTHER" id="PTHR43477">
    <property type="entry name" value="DIHYDROANTICAPSIN 7-DEHYDROGENASE"/>
    <property type="match status" value="1"/>
</dbReference>
<dbReference type="SUPFAM" id="SSF51735">
    <property type="entry name" value="NAD(P)-binding Rossmann-fold domains"/>
    <property type="match status" value="1"/>
</dbReference>
<dbReference type="InterPro" id="IPR002347">
    <property type="entry name" value="SDR_fam"/>
</dbReference>
<organism evidence="3">
    <name type="scientific">Bacillus mycoides</name>
    <dbReference type="NCBI Taxonomy" id="1405"/>
    <lineage>
        <taxon>Bacteria</taxon>
        <taxon>Bacillati</taxon>
        <taxon>Bacillota</taxon>
        <taxon>Bacilli</taxon>
        <taxon>Bacillales</taxon>
        <taxon>Bacillaceae</taxon>
        <taxon>Bacillus</taxon>
        <taxon>Bacillus cereus group</taxon>
    </lineage>
</organism>
<protein>
    <submittedName>
        <fullName evidence="3">Short chain dehydrogenase</fullName>
    </submittedName>
</protein>